<dbReference type="GO" id="GO:0016301">
    <property type="term" value="F:kinase activity"/>
    <property type="evidence" value="ECO:0007669"/>
    <property type="project" value="UniProtKB-KW"/>
</dbReference>
<keyword evidence="5" id="KW-0598">Phosphotransferase system</keyword>
<dbReference type="GO" id="GO:0008982">
    <property type="term" value="F:protein-N(PI)-phosphohistidine-sugar phosphotransferase activity"/>
    <property type="evidence" value="ECO:0007669"/>
    <property type="project" value="InterPro"/>
</dbReference>
<evidence type="ECO:0000313" key="9">
    <source>
        <dbReference type="EMBL" id="KGJ54219.1"/>
    </source>
</evidence>
<dbReference type="SUPFAM" id="SSF52794">
    <property type="entry name" value="PTS system IIB component-like"/>
    <property type="match status" value="1"/>
</dbReference>
<gene>
    <name evidence="9" type="ORF">CIAN88_04995</name>
</gene>
<dbReference type="CDD" id="cd05564">
    <property type="entry name" value="PTS_IIB_chitobiose_lichenan"/>
    <property type="match status" value="1"/>
</dbReference>
<keyword evidence="3" id="KW-0762">Sugar transport</keyword>
<accession>A0A099I8A9</accession>
<evidence type="ECO:0000259" key="8">
    <source>
        <dbReference type="PROSITE" id="PS51100"/>
    </source>
</evidence>
<keyword evidence="1" id="KW-0813">Transport</keyword>
<evidence type="ECO:0000313" key="10">
    <source>
        <dbReference type="Proteomes" id="UP000030008"/>
    </source>
</evidence>
<name>A0A099I8A9_CLOIN</name>
<keyword evidence="2" id="KW-0597">Phosphoprotein</keyword>
<dbReference type="Pfam" id="PF02302">
    <property type="entry name" value="PTS_IIB"/>
    <property type="match status" value="1"/>
</dbReference>
<reference evidence="9 10" key="1">
    <citation type="submission" date="2014-08" db="EMBL/GenBank/DDBJ databases">
        <title>Clostridium innocuum, an unnegligible vancomycin-resistant pathogen causing extra-intestinal infections.</title>
        <authorList>
            <person name="Feng Y."/>
            <person name="Chiu C.-H."/>
        </authorList>
    </citation>
    <scope>NUCLEOTIDE SEQUENCE [LARGE SCALE GENOMIC DNA]</scope>
    <source>
        <strain evidence="9 10">AN88</strain>
    </source>
</reference>
<evidence type="ECO:0000256" key="4">
    <source>
        <dbReference type="ARBA" id="ARBA00022679"/>
    </source>
</evidence>
<comment type="caution">
    <text evidence="9">The sequence shown here is derived from an EMBL/GenBank/DDBJ whole genome shotgun (WGS) entry which is preliminary data.</text>
</comment>
<organism evidence="9 10">
    <name type="scientific">Clostridium innocuum</name>
    <dbReference type="NCBI Taxonomy" id="1522"/>
    <lineage>
        <taxon>Bacteria</taxon>
        <taxon>Bacillati</taxon>
        <taxon>Bacillota</taxon>
        <taxon>Clostridia</taxon>
        <taxon>Eubacteriales</taxon>
        <taxon>Clostridiaceae</taxon>
        <taxon>Clostridium</taxon>
    </lineage>
</organism>
<proteinExistence type="predicted"/>
<dbReference type="Gene3D" id="3.40.50.2300">
    <property type="match status" value="1"/>
</dbReference>
<dbReference type="RefSeq" id="WP_009588484.1">
    <property type="nucleotide sequence ID" value="NZ_BAABYY010000003.1"/>
</dbReference>
<evidence type="ECO:0000256" key="3">
    <source>
        <dbReference type="ARBA" id="ARBA00022597"/>
    </source>
</evidence>
<keyword evidence="6" id="KW-0418">Kinase</keyword>
<dbReference type="PROSITE" id="PS51100">
    <property type="entry name" value="PTS_EIIB_TYPE_3"/>
    <property type="match status" value="1"/>
</dbReference>
<evidence type="ECO:0000256" key="7">
    <source>
        <dbReference type="PROSITE-ProRule" id="PRU00423"/>
    </source>
</evidence>
<dbReference type="EMBL" id="JQIF01000020">
    <property type="protein sequence ID" value="KGJ54219.1"/>
    <property type="molecule type" value="Genomic_DNA"/>
</dbReference>
<dbReference type="PANTHER" id="PTHR34581:SF2">
    <property type="entry name" value="PTS SYSTEM N,N'-DIACETYLCHITOBIOSE-SPECIFIC EIIB COMPONENT"/>
    <property type="match status" value="1"/>
</dbReference>
<dbReference type="InterPro" id="IPR003501">
    <property type="entry name" value="PTS_EIIB_2/3"/>
</dbReference>
<feature type="domain" description="PTS EIIB type-3" evidence="8">
    <location>
        <begin position="3"/>
        <end position="106"/>
    </location>
</feature>
<feature type="modified residue" description="Phosphocysteine; by EIIA" evidence="7">
    <location>
        <position position="10"/>
    </location>
</feature>
<dbReference type="InterPro" id="IPR051819">
    <property type="entry name" value="PTS_sugar-specific_EIIB"/>
</dbReference>
<evidence type="ECO:0000256" key="6">
    <source>
        <dbReference type="ARBA" id="ARBA00022777"/>
    </source>
</evidence>
<evidence type="ECO:0000256" key="5">
    <source>
        <dbReference type="ARBA" id="ARBA00022683"/>
    </source>
</evidence>
<dbReference type="Proteomes" id="UP000030008">
    <property type="component" value="Unassembled WGS sequence"/>
</dbReference>
<evidence type="ECO:0000256" key="2">
    <source>
        <dbReference type="ARBA" id="ARBA00022553"/>
    </source>
</evidence>
<sequence>MEKLNILLCCGAGMSSGFLAQQMRGAAKKQGIMAKVEAKSQNNIADDLPKTDILLIGPHLSYAFDELKAMCDPYAVPVLMIPKDMYAGLDGKGLLALCMETLKEKG</sequence>
<dbReference type="PANTHER" id="PTHR34581">
    <property type="entry name" value="PTS SYSTEM N,N'-DIACETYLCHITOBIOSE-SPECIFIC EIIB COMPONENT"/>
    <property type="match status" value="1"/>
</dbReference>
<evidence type="ECO:0000256" key="1">
    <source>
        <dbReference type="ARBA" id="ARBA00022448"/>
    </source>
</evidence>
<dbReference type="InterPro" id="IPR036095">
    <property type="entry name" value="PTS_EIIB-like_sf"/>
</dbReference>
<dbReference type="GO" id="GO:0009401">
    <property type="term" value="P:phosphoenolpyruvate-dependent sugar phosphotransferase system"/>
    <property type="evidence" value="ECO:0007669"/>
    <property type="project" value="UniProtKB-KW"/>
</dbReference>
<protein>
    <submittedName>
        <fullName evidence="9">PTS lactose transporter subunit IIB</fullName>
    </submittedName>
</protein>
<keyword evidence="4" id="KW-0808">Transferase</keyword>
<dbReference type="AlphaFoldDB" id="A0A099I8A9"/>
<dbReference type="InterPro" id="IPR013012">
    <property type="entry name" value="PTS_EIIB_3"/>
</dbReference>